<dbReference type="Pfam" id="PF05641">
    <property type="entry name" value="Agenet"/>
    <property type="match status" value="1"/>
</dbReference>
<protein>
    <recommendedName>
        <fullName evidence="2">Agenet domain-containing protein</fullName>
    </recommendedName>
</protein>
<gene>
    <name evidence="3" type="ORF">Nepgr_011385</name>
</gene>
<feature type="compositionally biased region" description="Polar residues" evidence="1">
    <location>
        <begin position="964"/>
        <end position="973"/>
    </location>
</feature>
<evidence type="ECO:0000256" key="1">
    <source>
        <dbReference type="SAM" id="MobiDB-lite"/>
    </source>
</evidence>
<dbReference type="InterPro" id="IPR008395">
    <property type="entry name" value="Agenet-like_dom"/>
</dbReference>
<evidence type="ECO:0000259" key="2">
    <source>
        <dbReference type="SMART" id="SM00743"/>
    </source>
</evidence>
<reference evidence="3" key="1">
    <citation type="submission" date="2023-05" db="EMBL/GenBank/DDBJ databases">
        <title>Nepenthes gracilis genome sequencing.</title>
        <authorList>
            <person name="Fukushima K."/>
        </authorList>
    </citation>
    <scope>NUCLEOTIDE SEQUENCE</scope>
    <source>
        <strain evidence="3">SING2019-196</strain>
    </source>
</reference>
<feature type="compositionally biased region" description="Polar residues" evidence="1">
    <location>
        <begin position="923"/>
        <end position="938"/>
    </location>
</feature>
<proteinExistence type="predicted"/>
<dbReference type="PANTHER" id="PTHR48429">
    <property type="entry name" value="AGENET DOMAIN-CONTAINING PROTEIN"/>
    <property type="match status" value="1"/>
</dbReference>
<feature type="region of interest" description="Disordered" evidence="1">
    <location>
        <begin position="694"/>
        <end position="740"/>
    </location>
</feature>
<feature type="region of interest" description="Disordered" evidence="1">
    <location>
        <begin position="2227"/>
        <end position="2249"/>
    </location>
</feature>
<accession>A0AAD3SF89</accession>
<feature type="compositionally biased region" description="Polar residues" evidence="1">
    <location>
        <begin position="1147"/>
        <end position="1165"/>
    </location>
</feature>
<feature type="compositionally biased region" description="Polar residues" evidence="1">
    <location>
        <begin position="700"/>
        <end position="717"/>
    </location>
</feature>
<dbReference type="CDD" id="cd20405">
    <property type="entry name" value="Tudor_Agenet_AtDUF_rpt1_3"/>
    <property type="match status" value="1"/>
</dbReference>
<feature type="region of interest" description="Disordered" evidence="1">
    <location>
        <begin position="411"/>
        <end position="480"/>
    </location>
</feature>
<feature type="region of interest" description="Disordered" evidence="1">
    <location>
        <begin position="876"/>
        <end position="895"/>
    </location>
</feature>
<feature type="region of interest" description="Disordered" evidence="1">
    <location>
        <begin position="1144"/>
        <end position="1200"/>
    </location>
</feature>
<sequence>MLSQARLISHSGAIQPRVVFPSVHVRWIVSIFEQPFCQVLSRVRRSFRVRSRVKEVASLEPYSFWETLMDYDDNDAQCHNLKLVGEGRSKSSVLRPYDFPKFDLDDSLPVHLRFDSLVGIDVFLGIQNQEENQWIEDFSGASNGIEFSSSAAESCSISRINNVWSEATSSESVEMLLKSVRQEEMEPGEAVAKESNNFDELGCLTRQMEVNYTQDDRTGEYVMDSNVSIPQDEFLKNFPGLNLERDIPQIVESSQFRETKVSAPEDFSHIGPSAASDGCNTSTEVNLFVGGEYADDNGREAKFSFSAANFPGNEPLDSKTREDLYDRARLLDTFNCSASKLGTSQHQEGPINLESAGVSIEAVTCDGKEQNVSRRVAQTEIHILEQNMDEASIHTVESSLHFVSNVESASQGGAVDSSLDSVREPAGMPSKGKSELQGPQGSDKDVSFSTAEQPGKVDVEPLPVSSKISDPFRGGRRDGSPVDGLAQQANLIGSVNAGYCAGCGPKMDSVLELVNIQDDNQFEDTSEVSYEKNSDVSVNISKPSLISGDNSQLSIYKANQTSNNPGRESLDLAVLSSPVGPITEQAESGRVKYRLAASRADMQQPGDSIHCLTPVFHVSQQVFEENVAFMLANAGESVQDVSCVKEVQEGNGVKLPPDMDSGNDDALTVDHGLKTPSGKSAVADEVLAHVSEPEMASKAESVNNGPPGKSHNSTIMSDCTEEHRQPSQTYSPQADEGDRTATEISMDASLSSLKGCAQLSDEVEVKADVARDAAGALLSDTAGKSSLLGTEFCNATSISVPMEVAVAYSCSPCSNESDLHPSSHQQILQEDVTAGAAHPARNEEAVMKSVCENAPVQPSDPHRAACDSPTIISSSELTLIDNGDHGKGRGSETSNKLANNMQSISEDLKGKDALVDDSSFTFKVNSPPNISESENGRNWSPFPSVEMSKSSLVVERSTPAGQGITASCQSPRGSHSEMTRRTSKSTSERKGRRASGKGPSKENAKKVNHAKETSSEKSLGKGDKASNMSLYPLGSLPHAKLSEMQSRGLIELNNTKISSAVTVPTSNLPDLNFSALNNSILPSPTFQQPFTDMKQVQLRAQIFVYGSLIQGTAPDEACMVAAFGSSDGGRSLWEPVWRAAVERVRSQKSQSSADEAPLQPQSGTSGARAHDTSGKPGSHQSRLLPSPIGRASSKAAPGTIMNPIIPLSSPLWTIPTSSRDGLQSNGMQRGPIMDFPQVISALHPYQTPIRNLAGNTSWLSPGSISGAWIATPQTSASDASAQFSTASITETVKLTPVKDSAGPSLSGLKLVTSGPLVHTGVPAALFPGSSPLLDSVKGMGSSEQHSADPKPRKRKKVVSSKDLGPISVLSHARTEPVVASFAMTQTSSLVASTTPGCLSSKIDMNKSAGTVYPPYSVDHIKKGDVEAGKTVTCSEGTLSKVAEAKVLAEDAAALAVAAVSHSQGVWSQLAKQRKAGLTSEAEAKLASAAVAIAAAASVAKAAAAAAKVASDAALQAKLMADEAFLSWTGNSAHVETSFKGAHSTGKTTPASILNGDGVINESNSILVAAKEAAKRRIEAASDASKQAENLAAIIKAAELAAEAVSQAGKIVARGDPLPLRVLIEAGPEGYWKLPQVSSELAIKFKNREQIVTETAGGGADISEKYWKLPQLSSESAVKLNNNIGDQTFTEIAEGGADFSAKVSGNGMVDERDALALNPGKIPPPREMSNDSLNDHNRLVDGSTFIIPFDEQDLRSYKNNKAVEMAQSSEMVSELETASRFGSFQDEVDEVVDRLHENTIKEGCLVEVFKDADGFIPGWFSARVLTLKDGKAYVSYDDLLLEDGSGNLKEWVSVEGEGEKAPRIRFAYPQSGLHFRGTRKRHREAMEDYDWSLGDRVDALIKDCWCEGLLTEKNVKEEVTFTVHFPARGETSVFRAWQLRPSRFWKDGQWVEWSHSRGRSFSYQVDRPQEKRQKLGNLDFKATDKVSDIKHDLGKPEEPKLLALSASEKVFNVGRNSRKVNELEAPRTLRTGLQKGGSRVIFGIPKPGKKRKFMEVSKHYPSDKNSKNNETNDSAKFSKYLMPQATVPHRWRNASKVDSKEKYAAESKAKVPITRKPHVVPSRTMPRRANLANSVVSSRDDHSLMDHETGNEDSVGHENILEKSMLMEHPSSSGIEEATEGPLSSLFPHQVDRSPEKNSSFSRPERLGKRKIPTYSGKLTKIEEDKVYDGNSGKSVPGVVEPRRSNRRIQPTHRLLEGLQSALIISKLPSISHEKGHRSSRNLSGK</sequence>
<feature type="domain" description="Agenet" evidence="2">
    <location>
        <begin position="1797"/>
        <end position="1871"/>
    </location>
</feature>
<dbReference type="InterPro" id="IPR055274">
    <property type="entry name" value="SWO1"/>
</dbReference>
<evidence type="ECO:0000313" key="4">
    <source>
        <dbReference type="Proteomes" id="UP001279734"/>
    </source>
</evidence>
<dbReference type="SMART" id="SM00743">
    <property type="entry name" value="Agenet"/>
    <property type="match status" value="2"/>
</dbReference>
<dbReference type="Proteomes" id="UP001279734">
    <property type="component" value="Unassembled WGS sequence"/>
</dbReference>
<feature type="domain" description="Agenet" evidence="2">
    <location>
        <begin position="1888"/>
        <end position="1946"/>
    </location>
</feature>
<feature type="compositionally biased region" description="Basic and acidic residues" evidence="1">
    <location>
        <begin position="999"/>
        <end position="1024"/>
    </location>
</feature>
<feature type="region of interest" description="Disordered" evidence="1">
    <location>
        <begin position="2133"/>
        <end position="2153"/>
    </location>
</feature>
<dbReference type="InterPro" id="IPR014002">
    <property type="entry name" value="Agenet_dom_plant"/>
</dbReference>
<feature type="region of interest" description="Disordered" evidence="1">
    <location>
        <begin position="2185"/>
        <end position="2206"/>
    </location>
</feature>
<name>A0AAD3SF89_NEPGR</name>
<feature type="compositionally biased region" description="Basic and acidic residues" evidence="1">
    <location>
        <begin position="2137"/>
        <end position="2153"/>
    </location>
</feature>
<dbReference type="PANTHER" id="PTHR48429:SF1">
    <property type="entry name" value="AGENET DOMAIN-CONTAINING PROTEIN"/>
    <property type="match status" value="1"/>
</dbReference>
<organism evidence="3 4">
    <name type="scientific">Nepenthes gracilis</name>
    <name type="common">Slender pitcher plant</name>
    <dbReference type="NCBI Taxonomy" id="150966"/>
    <lineage>
        <taxon>Eukaryota</taxon>
        <taxon>Viridiplantae</taxon>
        <taxon>Streptophyta</taxon>
        <taxon>Embryophyta</taxon>
        <taxon>Tracheophyta</taxon>
        <taxon>Spermatophyta</taxon>
        <taxon>Magnoliopsida</taxon>
        <taxon>eudicotyledons</taxon>
        <taxon>Gunneridae</taxon>
        <taxon>Pentapetalae</taxon>
        <taxon>Caryophyllales</taxon>
        <taxon>Nepenthaceae</taxon>
        <taxon>Nepenthes</taxon>
    </lineage>
</organism>
<comment type="caution">
    <text evidence="3">The sequence shown here is derived from an EMBL/GenBank/DDBJ whole genome shotgun (WGS) entry which is preliminary data.</text>
</comment>
<evidence type="ECO:0000313" key="3">
    <source>
        <dbReference type="EMBL" id="GMH09544.1"/>
    </source>
</evidence>
<feature type="region of interest" description="Disordered" evidence="1">
    <location>
        <begin position="1335"/>
        <end position="1361"/>
    </location>
</feature>
<feature type="region of interest" description="Disordered" evidence="1">
    <location>
        <begin position="923"/>
        <end position="1026"/>
    </location>
</feature>
<keyword evidence="4" id="KW-1185">Reference proteome</keyword>
<dbReference type="EMBL" id="BSYO01000009">
    <property type="protein sequence ID" value="GMH09544.1"/>
    <property type="molecule type" value="Genomic_DNA"/>
</dbReference>